<dbReference type="Pfam" id="PF08929">
    <property type="entry name" value="PoNi_C"/>
    <property type="match status" value="1"/>
</dbReference>
<evidence type="ECO:0000313" key="2">
    <source>
        <dbReference type="EMBL" id="MFG6469342.1"/>
    </source>
</evidence>
<evidence type="ECO:0000313" key="3">
    <source>
        <dbReference type="Proteomes" id="UP001606303"/>
    </source>
</evidence>
<evidence type="ECO:0000259" key="1">
    <source>
        <dbReference type="Pfam" id="PF08929"/>
    </source>
</evidence>
<dbReference type="InterPro" id="IPR028983">
    <property type="entry name" value="PA2201-like_C"/>
</dbReference>
<dbReference type="RefSeq" id="WP_394387789.1">
    <property type="nucleotide sequence ID" value="NZ_JBIGIB010000013.1"/>
</dbReference>
<dbReference type="EMBL" id="JBIGIB010000013">
    <property type="protein sequence ID" value="MFG6469342.1"/>
    <property type="molecule type" value="Genomic_DNA"/>
</dbReference>
<dbReference type="Proteomes" id="UP001606303">
    <property type="component" value="Unassembled WGS sequence"/>
</dbReference>
<accession>A0ABW7H527</accession>
<dbReference type="InterPro" id="IPR015025">
    <property type="entry name" value="PoNi_C"/>
</dbReference>
<name>A0ABW7H527_9BURK</name>
<reference evidence="2 3" key="1">
    <citation type="submission" date="2024-08" db="EMBL/GenBank/DDBJ databases">
        <authorList>
            <person name="Lu H."/>
        </authorList>
    </citation>
    <scope>NUCLEOTIDE SEQUENCE [LARGE SCALE GENOMIC DNA]</scope>
    <source>
        <strain evidence="2 3">BYS87W</strain>
    </source>
</reference>
<dbReference type="Gene3D" id="1.10.3920.10">
    <property type="entry name" value="PA2201 C-terminal domain-like"/>
    <property type="match status" value="1"/>
</dbReference>
<comment type="caution">
    <text evidence="2">The sequence shown here is derived from an EMBL/GenBank/DDBJ whole genome shotgun (WGS) entry which is preliminary data.</text>
</comment>
<feature type="domain" description="PoNi C-terminal" evidence="1">
    <location>
        <begin position="158"/>
        <end position="267"/>
    </location>
</feature>
<gene>
    <name evidence="2" type="ORF">ACG01O_22205</name>
</gene>
<proteinExistence type="predicted"/>
<dbReference type="SUPFAM" id="SSF140731">
    <property type="entry name" value="PA2201 C-terminal domain-like"/>
    <property type="match status" value="1"/>
</dbReference>
<keyword evidence="3" id="KW-1185">Reference proteome</keyword>
<sequence length="343" mass="38502">MTEEVFRAKRRQPFLTKKYYNLNSSLLERELELDARATAEGVLPPTDVSYSDIPGSAFKGAMKLLRLHYTAGEPIESLKPLLAAAMKWFGEWHVAYGAQIQHLAKASGEELRTDGSPVHMEDLFHCQLAMELVSFGILLGEADAVRRVAAWLGRYRGTDMLLEALLEQVVADPRDVEEFFHEEPYGLLLDAVYTAENPEAASDFVKHYVEGWYKAFEGVPWHDGHLVVTDEYSNYEGYWAFEAAAICVLYDIDDSSFRDHLVYPKDLADWARANNVVDRLAPAAGAQALRLRCEGGQPCPQAGFWSTPAQANSRRRFAANELMPAVEGSSWGATIWYWDDAQG</sequence>
<organism evidence="2 3">
    <name type="scientific">Pelomonas baiyunensis</name>
    <dbReference type="NCBI Taxonomy" id="3299026"/>
    <lineage>
        <taxon>Bacteria</taxon>
        <taxon>Pseudomonadati</taxon>
        <taxon>Pseudomonadota</taxon>
        <taxon>Betaproteobacteria</taxon>
        <taxon>Burkholderiales</taxon>
        <taxon>Sphaerotilaceae</taxon>
        <taxon>Roseateles</taxon>
    </lineage>
</organism>
<protein>
    <submittedName>
        <fullName evidence="2">PoNe immunity protein domain-containing protein</fullName>
    </submittedName>
</protein>